<sequence length="45" mass="4941">MSVGLIPSGTTFVQLTTICGLDTRLLAGRVHTFWLLEGSLLLVFY</sequence>
<gene>
    <name evidence="1" type="ORF">KUF71_020043</name>
</gene>
<proteinExistence type="predicted"/>
<accession>A0AAE1GY62</accession>
<dbReference type="Proteomes" id="UP001219518">
    <property type="component" value="Unassembled WGS sequence"/>
</dbReference>
<name>A0AAE1GY62_9NEOP</name>
<dbReference type="EMBL" id="JAHWGI010000142">
    <property type="protein sequence ID" value="KAK3910035.1"/>
    <property type="molecule type" value="Genomic_DNA"/>
</dbReference>
<protein>
    <submittedName>
        <fullName evidence="1">Pentatricopeptide repeat-containing protein</fullName>
    </submittedName>
</protein>
<organism evidence="1 2">
    <name type="scientific">Frankliniella fusca</name>
    <dbReference type="NCBI Taxonomy" id="407009"/>
    <lineage>
        <taxon>Eukaryota</taxon>
        <taxon>Metazoa</taxon>
        <taxon>Ecdysozoa</taxon>
        <taxon>Arthropoda</taxon>
        <taxon>Hexapoda</taxon>
        <taxon>Insecta</taxon>
        <taxon>Pterygota</taxon>
        <taxon>Neoptera</taxon>
        <taxon>Paraneoptera</taxon>
        <taxon>Thysanoptera</taxon>
        <taxon>Terebrantia</taxon>
        <taxon>Thripoidea</taxon>
        <taxon>Thripidae</taxon>
        <taxon>Frankliniella</taxon>
    </lineage>
</organism>
<reference evidence="1" key="2">
    <citation type="journal article" date="2023" name="BMC Genomics">
        <title>Pest status, molecular evolution, and epigenetic factors derived from the genome assembly of Frankliniella fusca, a thysanopteran phytovirus vector.</title>
        <authorList>
            <person name="Catto M.A."/>
            <person name="Labadie P.E."/>
            <person name="Jacobson A.L."/>
            <person name="Kennedy G.G."/>
            <person name="Srinivasan R."/>
            <person name="Hunt B.G."/>
        </authorList>
    </citation>
    <scope>NUCLEOTIDE SEQUENCE</scope>
    <source>
        <strain evidence="1">PL_HMW_Pooled</strain>
    </source>
</reference>
<keyword evidence="2" id="KW-1185">Reference proteome</keyword>
<evidence type="ECO:0000313" key="2">
    <source>
        <dbReference type="Proteomes" id="UP001219518"/>
    </source>
</evidence>
<comment type="caution">
    <text evidence="1">The sequence shown here is derived from an EMBL/GenBank/DDBJ whole genome shotgun (WGS) entry which is preliminary data.</text>
</comment>
<reference evidence="1" key="1">
    <citation type="submission" date="2021-07" db="EMBL/GenBank/DDBJ databases">
        <authorList>
            <person name="Catto M.A."/>
            <person name="Jacobson A."/>
            <person name="Kennedy G."/>
            <person name="Labadie P."/>
            <person name="Hunt B.G."/>
            <person name="Srinivasan R."/>
        </authorList>
    </citation>
    <scope>NUCLEOTIDE SEQUENCE</scope>
    <source>
        <strain evidence="1">PL_HMW_Pooled</strain>
        <tissue evidence="1">Head</tissue>
    </source>
</reference>
<dbReference type="AlphaFoldDB" id="A0AAE1GY62"/>
<evidence type="ECO:0000313" key="1">
    <source>
        <dbReference type="EMBL" id="KAK3910035.1"/>
    </source>
</evidence>